<dbReference type="RefSeq" id="XP_028472228.1">
    <property type="nucleotide sequence ID" value="XM_028619359.1"/>
</dbReference>
<evidence type="ECO:0000313" key="2">
    <source>
        <dbReference type="EMBL" id="RSH77081.1"/>
    </source>
</evidence>
<dbReference type="PANTHER" id="PTHR40202">
    <property type="match status" value="1"/>
</dbReference>
<organism evidence="2 3">
    <name type="scientific">Apiotrichum porosum</name>
    <dbReference type="NCBI Taxonomy" id="105984"/>
    <lineage>
        <taxon>Eukaryota</taxon>
        <taxon>Fungi</taxon>
        <taxon>Dikarya</taxon>
        <taxon>Basidiomycota</taxon>
        <taxon>Agaricomycotina</taxon>
        <taxon>Tremellomycetes</taxon>
        <taxon>Trichosporonales</taxon>
        <taxon>Trichosporonaceae</taxon>
        <taxon>Apiotrichum</taxon>
    </lineage>
</organism>
<dbReference type="Gene3D" id="1.10.3210.10">
    <property type="entry name" value="Hypothetical protein af1432"/>
    <property type="match status" value="1"/>
</dbReference>
<dbReference type="InterPro" id="IPR003607">
    <property type="entry name" value="HD/PDEase_dom"/>
</dbReference>
<name>A0A427XDU0_9TREE</name>
<dbReference type="GeneID" id="39588252"/>
<evidence type="ECO:0000259" key="1">
    <source>
        <dbReference type="Pfam" id="PF01966"/>
    </source>
</evidence>
<dbReference type="SUPFAM" id="SSF51197">
    <property type="entry name" value="Clavaminate synthase-like"/>
    <property type="match status" value="1"/>
</dbReference>
<dbReference type="EMBL" id="RSCE01000018">
    <property type="protein sequence ID" value="RSH77081.1"/>
    <property type="molecule type" value="Genomic_DNA"/>
</dbReference>
<dbReference type="Pfam" id="PF01966">
    <property type="entry name" value="HD"/>
    <property type="match status" value="1"/>
</dbReference>
<dbReference type="InterPro" id="IPR052567">
    <property type="entry name" value="OP_Dioxygenase"/>
</dbReference>
<dbReference type="InterPro" id="IPR008775">
    <property type="entry name" value="Phytyl_CoA_dOase-like"/>
</dbReference>
<dbReference type="Proteomes" id="UP000279236">
    <property type="component" value="Unassembled WGS sequence"/>
</dbReference>
<reference evidence="2 3" key="1">
    <citation type="submission" date="2018-11" db="EMBL/GenBank/DDBJ databases">
        <title>Genome sequence of Apiotrichum porosum DSM 27194.</title>
        <authorList>
            <person name="Aliyu H."/>
            <person name="Gorte O."/>
            <person name="Ochsenreither K."/>
        </authorList>
    </citation>
    <scope>NUCLEOTIDE SEQUENCE [LARGE SCALE GENOMIC DNA]</scope>
    <source>
        <strain evidence="2 3">DSM 27194</strain>
    </source>
</reference>
<accession>A0A427XDU0</accession>
<evidence type="ECO:0000313" key="3">
    <source>
        <dbReference type="Proteomes" id="UP000279236"/>
    </source>
</evidence>
<dbReference type="InterPro" id="IPR006674">
    <property type="entry name" value="HD_domain"/>
</dbReference>
<dbReference type="PANTHER" id="PTHR40202:SF1">
    <property type="entry name" value="HD DOMAIN-CONTAINING PROTEIN"/>
    <property type="match status" value="1"/>
</dbReference>
<dbReference type="CDD" id="cd00077">
    <property type="entry name" value="HDc"/>
    <property type="match status" value="1"/>
</dbReference>
<proteinExistence type="predicted"/>
<keyword evidence="3" id="KW-1185">Reference proteome</keyword>
<dbReference type="OrthoDB" id="445007at2759"/>
<dbReference type="Gene3D" id="2.60.120.620">
    <property type="entry name" value="q2cbj1_9rhob like domain"/>
    <property type="match status" value="1"/>
</dbReference>
<sequence length="468" mass="51230">MIAPIFDTLYELTAEQRQSFERDGFLMLSDVLTPAQVTDLQSWTAEVKGWPNRKGEHMPYEEVRADGSTGLCRTENYANYHTGFSSLFRGERLTGILSELMGERALLFKEKINYKEAGGSGGFDAHIDSTAYNHAGAVKHQTFLMAVNDMDMNNGCLEVVPGSHKQTIPLAANRCIDPSWEVQQTWVPVPMPAGALLVFGSYLAHRSGPNSSPRARAAIYATYNGVSEGDNHDSYYAHRRKAWPPTFERVAGVDYTDGALTYAFGSPMSGGKTAIDAKIAQASETVDKVFTVIEAQGDADYIGENISQLEHSLQAAAQARQDGADDDTVVAALLHDVGQFIPHTAAKAMMHDGASLGRMSHEAVGEQYLRDLGFPDKVCVLVGSHVVAKRYLTATRQGYHAALSSASKASLKYQGGPFTPAQVAEFETDPLWKQKVALRLWDDAAKRDDWKAPGLETYRETIVGILSR</sequence>
<feature type="domain" description="HD" evidence="1">
    <location>
        <begin position="309"/>
        <end position="386"/>
    </location>
</feature>
<comment type="caution">
    <text evidence="2">The sequence shown here is derived from an EMBL/GenBank/DDBJ whole genome shotgun (WGS) entry which is preliminary data.</text>
</comment>
<dbReference type="STRING" id="105984.A0A427XDU0"/>
<dbReference type="AlphaFoldDB" id="A0A427XDU0"/>
<gene>
    <name evidence="2" type="ORF">EHS24_003709</name>
</gene>
<dbReference type="Pfam" id="PF05721">
    <property type="entry name" value="PhyH"/>
    <property type="match status" value="1"/>
</dbReference>
<protein>
    <recommendedName>
        <fullName evidence="1">HD domain-containing protein</fullName>
    </recommendedName>
</protein>
<dbReference type="SUPFAM" id="SSF109604">
    <property type="entry name" value="HD-domain/PDEase-like"/>
    <property type="match status" value="1"/>
</dbReference>